<name>A0ABN7AXJ3_9HEMI</name>
<evidence type="ECO:0000256" key="9">
    <source>
        <dbReference type="ARBA" id="ARBA00023128"/>
    </source>
</evidence>
<organism evidence="13 14">
    <name type="scientific">Nesidiocoris tenuis</name>
    <dbReference type="NCBI Taxonomy" id="355587"/>
    <lineage>
        <taxon>Eukaryota</taxon>
        <taxon>Metazoa</taxon>
        <taxon>Ecdysozoa</taxon>
        <taxon>Arthropoda</taxon>
        <taxon>Hexapoda</taxon>
        <taxon>Insecta</taxon>
        <taxon>Pterygota</taxon>
        <taxon>Neoptera</taxon>
        <taxon>Paraneoptera</taxon>
        <taxon>Hemiptera</taxon>
        <taxon>Heteroptera</taxon>
        <taxon>Panheteroptera</taxon>
        <taxon>Cimicomorpha</taxon>
        <taxon>Miridae</taxon>
        <taxon>Dicyphina</taxon>
        <taxon>Nesidiocoris</taxon>
    </lineage>
</organism>
<evidence type="ECO:0000313" key="14">
    <source>
        <dbReference type="Proteomes" id="UP001307889"/>
    </source>
</evidence>
<keyword evidence="6" id="KW-0809">Transit peptide</keyword>
<dbReference type="InterPro" id="IPR001349">
    <property type="entry name" value="Cyt_c_oxidase_su6a"/>
</dbReference>
<evidence type="ECO:0000256" key="7">
    <source>
        <dbReference type="ARBA" id="ARBA00022989"/>
    </source>
</evidence>
<evidence type="ECO:0000256" key="8">
    <source>
        <dbReference type="ARBA" id="ARBA00023002"/>
    </source>
</evidence>
<dbReference type="InterPro" id="IPR036418">
    <property type="entry name" value="Cyt_c_oxidase_su6a_sf"/>
</dbReference>
<dbReference type="CDD" id="cd00925">
    <property type="entry name" value="Cyt_c_Oxidase_VIa"/>
    <property type="match status" value="1"/>
</dbReference>
<dbReference type="SUPFAM" id="SSF81411">
    <property type="entry name" value="Mitochondrial cytochrome c oxidase subunit VIa"/>
    <property type="match status" value="1"/>
</dbReference>
<evidence type="ECO:0000313" key="13">
    <source>
        <dbReference type="EMBL" id="BES95596.1"/>
    </source>
</evidence>
<keyword evidence="14" id="KW-1185">Reference proteome</keyword>
<accession>A0ABN7AXJ3</accession>
<comment type="pathway">
    <text evidence="2">Energy metabolism; oxidative phosphorylation.</text>
</comment>
<proteinExistence type="inferred from homology"/>
<evidence type="ECO:0000256" key="12">
    <source>
        <dbReference type="RuleBase" id="RU004397"/>
    </source>
</evidence>
<evidence type="ECO:0000256" key="11">
    <source>
        <dbReference type="RuleBase" id="RU004396"/>
    </source>
</evidence>
<protein>
    <recommendedName>
        <fullName evidence="12">Cytochrome c oxidase subunit</fullName>
    </recommendedName>
    <alternativeName>
        <fullName evidence="12">Cytochrome c oxidase polypeptide VIa</fullName>
    </alternativeName>
</protein>
<evidence type="ECO:0000256" key="10">
    <source>
        <dbReference type="ARBA" id="ARBA00023136"/>
    </source>
</evidence>
<keyword evidence="7" id="KW-1133">Transmembrane helix</keyword>
<keyword evidence="4" id="KW-0812">Transmembrane</keyword>
<evidence type="ECO:0000256" key="1">
    <source>
        <dbReference type="ARBA" id="ARBA00004434"/>
    </source>
</evidence>
<keyword evidence="5 12" id="KW-0999">Mitochondrion inner membrane</keyword>
<evidence type="ECO:0000256" key="3">
    <source>
        <dbReference type="ARBA" id="ARBA00005553"/>
    </source>
</evidence>
<comment type="subcellular location">
    <subcellularLocation>
        <location evidence="1">Mitochondrion inner membrane</location>
        <topology evidence="1">Single-pass membrane protein</topology>
    </subcellularLocation>
</comment>
<evidence type="ECO:0000256" key="2">
    <source>
        <dbReference type="ARBA" id="ARBA00004673"/>
    </source>
</evidence>
<evidence type="ECO:0000256" key="6">
    <source>
        <dbReference type="ARBA" id="ARBA00022946"/>
    </source>
</evidence>
<evidence type="ECO:0000256" key="5">
    <source>
        <dbReference type="ARBA" id="ARBA00022792"/>
    </source>
</evidence>
<dbReference type="InterPro" id="IPR018507">
    <property type="entry name" value="Cyt_c_oxidase_su6a_CS"/>
</dbReference>
<keyword evidence="9 12" id="KW-0496">Mitochondrion</keyword>
<keyword evidence="8" id="KW-0560">Oxidoreductase</keyword>
<comment type="similarity">
    <text evidence="3 11">Belongs to the cytochrome c oxidase subunit 6A family.</text>
</comment>
<keyword evidence="10 12" id="KW-0472">Membrane</keyword>
<dbReference type="Gene3D" id="4.10.95.10">
    <property type="entry name" value="Cytochrome c oxidase, subunit VIa"/>
    <property type="match status" value="1"/>
</dbReference>
<dbReference type="Pfam" id="PF02046">
    <property type="entry name" value="COX6A"/>
    <property type="match status" value="1"/>
</dbReference>
<dbReference type="PANTHER" id="PTHR11504:SF0">
    <property type="entry name" value="CYTOCHROME C OXIDASE SUBUNIT"/>
    <property type="match status" value="1"/>
</dbReference>
<reference evidence="13 14" key="1">
    <citation type="submission" date="2023-09" db="EMBL/GenBank/DDBJ databases">
        <title>Nesidiocoris tenuis whole genome shotgun sequence.</title>
        <authorList>
            <person name="Shibata T."/>
            <person name="Shimoda M."/>
            <person name="Kobayashi T."/>
            <person name="Uehara T."/>
        </authorList>
    </citation>
    <scope>NUCLEOTIDE SEQUENCE [LARGE SCALE GENOMIC DNA]</scope>
    <source>
        <strain evidence="13 14">Japan</strain>
    </source>
</reference>
<dbReference type="PANTHER" id="PTHR11504">
    <property type="entry name" value="CYTOCHROME C OXIDASE POLYPEPTIDE VIA"/>
    <property type="match status" value="1"/>
</dbReference>
<gene>
    <name evidence="13" type="ORF">NTJ_08364</name>
</gene>
<dbReference type="PROSITE" id="PS01329">
    <property type="entry name" value="COX6A"/>
    <property type="match status" value="1"/>
</dbReference>
<dbReference type="EMBL" id="AP028914">
    <property type="protein sequence ID" value="BES95596.1"/>
    <property type="molecule type" value="Genomic_DNA"/>
</dbReference>
<evidence type="ECO:0000256" key="4">
    <source>
        <dbReference type="ARBA" id="ARBA00022692"/>
    </source>
</evidence>
<dbReference type="Proteomes" id="UP001307889">
    <property type="component" value="Chromosome 6"/>
</dbReference>
<sequence>MAGTLSANFARRGLSLSSLLRKEVEPLSATAGGHGGGTAFWRNLTLFVGLPAVGVCMVNTYMAHTSEHHERPPFVKYDHMRIRTKKFPWGDGNHSLFHNPHANALPDGYEDEH</sequence>